<feature type="transmembrane region" description="Helical" evidence="12">
    <location>
        <begin position="353"/>
        <end position="377"/>
    </location>
</feature>
<evidence type="ECO:0000256" key="9">
    <source>
        <dbReference type="ARBA" id="ARBA00037295"/>
    </source>
</evidence>
<dbReference type="Pfam" id="PF07690">
    <property type="entry name" value="MFS_1"/>
    <property type="match status" value="1"/>
</dbReference>
<keyword evidence="3" id="KW-0813">Transport</keyword>
<reference evidence="14 15" key="1">
    <citation type="submission" date="2019-06" db="EMBL/GenBank/DDBJ databases">
        <title>Whole genome shotgun sequence of Streptomyces gardneri NBRC 12865.</title>
        <authorList>
            <person name="Hosoyama A."/>
            <person name="Uohara A."/>
            <person name="Ohji S."/>
            <person name="Ichikawa N."/>
        </authorList>
    </citation>
    <scope>NUCLEOTIDE SEQUENCE [LARGE SCALE GENOMIC DNA]</scope>
    <source>
        <strain evidence="14 15">NBRC 12865</strain>
    </source>
</reference>
<evidence type="ECO:0000256" key="10">
    <source>
        <dbReference type="ARBA" id="ARBA00039918"/>
    </source>
</evidence>
<dbReference type="AlphaFoldDB" id="A0A4Y3RLF5"/>
<dbReference type="FunFam" id="1.20.1250.20:FF:000001">
    <property type="entry name" value="Dicarboxylate MFS transporter"/>
    <property type="match status" value="1"/>
</dbReference>
<feature type="transmembrane region" description="Helical" evidence="12">
    <location>
        <begin position="206"/>
        <end position="224"/>
    </location>
</feature>
<evidence type="ECO:0000259" key="13">
    <source>
        <dbReference type="PROSITE" id="PS50850"/>
    </source>
</evidence>
<feature type="transmembrane region" description="Helical" evidence="12">
    <location>
        <begin position="328"/>
        <end position="347"/>
    </location>
</feature>
<evidence type="ECO:0000256" key="11">
    <source>
        <dbReference type="SAM" id="MobiDB-lite"/>
    </source>
</evidence>
<keyword evidence="4" id="KW-1003">Cell membrane</keyword>
<keyword evidence="6" id="KW-0769">Symport</keyword>
<feature type="transmembrane region" description="Helical" evidence="12">
    <location>
        <begin position="389"/>
        <end position="407"/>
    </location>
</feature>
<evidence type="ECO:0000256" key="5">
    <source>
        <dbReference type="ARBA" id="ARBA00022692"/>
    </source>
</evidence>
<dbReference type="GO" id="GO:0015293">
    <property type="term" value="F:symporter activity"/>
    <property type="evidence" value="ECO:0007669"/>
    <property type="project" value="UniProtKB-KW"/>
</dbReference>
<dbReference type="Gene3D" id="1.20.1250.20">
    <property type="entry name" value="MFS general substrate transporter like domains"/>
    <property type="match status" value="2"/>
</dbReference>
<evidence type="ECO:0000313" key="15">
    <source>
        <dbReference type="Proteomes" id="UP000315226"/>
    </source>
</evidence>
<evidence type="ECO:0000256" key="4">
    <source>
        <dbReference type="ARBA" id="ARBA00022475"/>
    </source>
</evidence>
<feature type="domain" description="Major facilitator superfamily (MFS) profile" evidence="13">
    <location>
        <begin position="34"/>
        <end position="442"/>
    </location>
</feature>
<feature type="region of interest" description="Disordered" evidence="11">
    <location>
        <begin position="1"/>
        <end position="28"/>
    </location>
</feature>
<name>A0A4Y3RLF5_9ACTN</name>
<proteinExistence type="inferred from homology"/>
<feature type="transmembrane region" description="Helical" evidence="12">
    <location>
        <begin position="299"/>
        <end position="316"/>
    </location>
</feature>
<dbReference type="PROSITE" id="PS00217">
    <property type="entry name" value="SUGAR_TRANSPORT_2"/>
    <property type="match status" value="1"/>
</dbReference>
<sequence>MPDPASPAIRSDAPDVSATSATTKSTPAPSRLRTVIGTGVGNALEWYDWNVYAIFTPFFASQFFPSADPTSALLSTLAIFAVGFLMRPLGGLVFGRLSDRKGRRAAMVGSIALAAAGSLLIGLAPTYATIGVGASALLVFARLVQGLAHGGELPAAQTYVAEMAPRERRGLWSSLIYISGTCGIMVATVLAAVLSSFLSEDQLHAWGWRVPFVIGGLLGLYALIMRLRLEETDAFEKQADTPDRHEPRTSVWRGFWENRAACLRVIGLTLGGTVVYYTWAVSAPAQAISLKGIEASSALWAGVLANLVFLVALPLFGALSDRVGRKPVLYGSYIGGAVLAFPLNWFIQDQAWQLAVSMTTAMLFMSAGAAITPAVFAEMFPTRLRTTGVGFPYAIAVAACGGSAPYLQTWLTSNGQGDLFLGYTVVLLLLALAVVHRMPETKNTDLT</sequence>
<evidence type="ECO:0000256" key="2">
    <source>
        <dbReference type="ARBA" id="ARBA00008240"/>
    </source>
</evidence>
<comment type="caution">
    <text evidence="14">The sequence shown here is derived from an EMBL/GenBank/DDBJ whole genome shotgun (WGS) entry which is preliminary data.</text>
</comment>
<evidence type="ECO:0000256" key="7">
    <source>
        <dbReference type="ARBA" id="ARBA00022989"/>
    </source>
</evidence>
<comment type="similarity">
    <text evidence="2">Belongs to the major facilitator superfamily. Metabolite:H+ Symporter (MHS) family (TC 2.A.1.6) family.</text>
</comment>
<dbReference type="Proteomes" id="UP000315226">
    <property type="component" value="Unassembled WGS sequence"/>
</dbReference>
<feature type="transmembrane region" description="Helical" evidence="12">
    <location>
        <begin position="419"/>
        <end position="435"/>
    </location>
</feature>
<dbReference type="PANTHER" id="PTHR43528">
    <property type="entry name" value="ALPHA-KETOGLUTARATE PERMEASE"/>
    <property type="match status" value="1"/>
</dbReference>
<dbReference type="InterPro" id="IPR005829">
    <property type="entry name" value="Sugar_transporter_CS"/>
</dbReference>
<comment type="subcellular location">
    <subcellularLocation>
        <location evidence="1">Cell membrane</location>
        <topology evidence="1">Multi-pass membrane protein</topology>
    </subcellularLocation>
</comment>
<dbReference type="PANTHER" id="PTHR43528:SF1">
    <property type="entry name" value="ALPHA-KETOGLUTARATE PERMEASE"/>
    <property type="match status" value="1"/>
</dbReference>
<keyword evidence="7 12" id="KW-1133">Transmembrane helix</keyword>
<comment type="function">
    <text evidence="9">May be a proton symporter involved in the uptake of osmolytes such as proline and glycine betaine.</text>
</comment>
<accession>A0A4Y3RLF5</accession>
<keyword evidence="15" id="KW-1185">Reference proteome</keyword>
<dbReference type="InterPro" id="IPR011701">
    <property type="entry name" value="MFS"/>
</dbReference>
<feature type="compositionally biased region" description="Low complexity" evidence="11">
    <location>
        <begin position="17"/>
        <end position="28"/>
    </location>
</feature>
<keyword evidence="5 12" id="KW-0812">Transmembrane</keyword>
<evidence type="ECO:0000256" key="1">
    <source>
        <dbReference type="ARBA" id="ARBA00004651"/>
    </source>
</evidence>
<dbReference type="GO" id="GO:0005886">
    <property type="term" value="C:plasma membrane"/>
    <property type="evidence" value="ECO:0007669"/>
    <property type="project" value="UniProtKB-SubCell"/>
</dbReference>
<evidence type="ECO:0000256" key="8">
    <source>
        <dbReference type="ARBA" id="ARBA00023136"/>
    </source>
</evidence>
<dbReference type="RefSeq" id="WP_218037839.1">
    <property type="nucleotide sequence ID" value="NZ_BJMN01000023.1"/>
</dbReference>
<feature type="transmembrane region" description="Helical" evidence="12">
    <location>
        <begin position="130"/>
        <end position="150"/>
    </location>
</feature>
<feature type="transmembrane region" description="Helical" evidence="12">
    <location>
        <begin position="171"/>
        <end position="194"/>
    </location>
</feature>
<keyword evidence="8 12" id="KW-0472">Membrane</keyword>
<dbReference type="PROSITE" id="PS50850">
    <property type="entry name" value="MFS"/>
    <property type="match status" value="1"/>
</dbReference>
<dbReference type="EMBL" id="BJMN01000023">
    <property type="protein sequence ID" value="GEB58144.1"/>
    <property type="molecule type" value="Genomic_DNA"/>
</dbReference>
<dbReference type="SUPFAM" id="SSF103473">
    <property type="entry name" value="MFS general substrate transporter"/>
    <property type="match status" value="1"/>
</dbReference>
<evidence type="ECO:0000256" key="6">
    <source>
        <dbReference type="ARBA" id="ARBA00022847"/>
    </source>
</evidence>
<dbReference type="InterPro" id="IPR036259">
    <property type="entry name" value="MFS_trans_sf"/>
</dbReference>
<feature type="transmembrane region" description="Helical" evidence="12">
    <location>
        <begin position="72"/>
        <end position="94"/>
    </location>
</feature>
<evidence type="ECO:0000256" key="12">
    <source>
        <dbReference type="SAM" id="Phobius"/>
    </source>
</evidence>
<gene>
    <name evidence="14" type="ORF">SGA01_37490</name>
</gene>
<dbReference type="InterPro" id="IPR051084">
    <property type="entry name" value="H+-coupled_symporters"/>
</dbReference>
<feature type="transmembrane region" description="Helical" evidence="12">
    <location>
        <begin position="106"/>
        <end position="124"/>
    </location>
</feature>
<organism evidence="14 15">
    <name type="scientific">Streptomyces gardneri</name>
    <dbReference type="NCBI Taxonomy" id="66892"/>
    <lineage>
        <taxon>Bacteria</taxon>
        <taxon>Bacillati</taxon>
        <taxon>Actinomycetota</taxon>
        <taxon>Actinomycetes</taxon>
        <taxon>Kitasatosporales</taxon>
        <taxon>Streptomycetaceae</taxon>
        <taxon>Streptomyces</taxon>
    </lineage>
</organism>
<feature type="transmembrane region" description="Helical" evidence="12">
    <location>
        <begin position="261"/>
        <end position="279"/>
    </location>
</feature>
<evidence type="ECO:0000256" key="3">
    <source>
        <dbReference type="ARBA" id="ARBA00022448"/>
    </source>
</evidence>
<evidence type="ECO:0000313" key="14">
    <source>
        <dbReference type="EMBL" id="GEB58144.1"/>
    </source>
</evidence>
<protein>
    <recommendedName>
        <fullName evidence="10">Putative proline/betaine transporter</fullName>
    </recommendedName>
</protein>
<dbReference type="InterPro" id="IPR020846">
    <property type="entry name" value="MFS_dom"/>
</dbReference>